<dbReference type="Gene3D" id="2.30.40.10">
    <property type="entry name" value="Urease, subunit C, domain 1"/>
    <property type="match status" value="1"/>
</dbReference>
<protein>
    <submittedName>
        <fullName evidence="2">Amidohydrolase family protein</fullName>
    </submittedName>
</protein>
<dbReference type="RefSeq" id="WP_301130837.1">
    <property type="nucleotide sequence ID" value="NZ_JAUHPW010000001.1"/>
</dbReference>
<evidence type="ECO:0000313" key="3">
    <source>
        <dbReference type="Proteomes" id="UP001172728"/>
    </source>
</evidence>
<dbReference type="Pfam" id="PF07969">
    <property type="entry name" value="Amidohydro_3"/>
    <property type="match status" value="1"/>
</dbReference>
<dbReference type="InterPro" id="IPR032466">
    <property type="entry name" value="Metal_Hydrolase"/>
</dbReference>
<keyword evidence="3" id="KW-1185">Reference proteome</keyword>
<feature type="domain" description="Amidohydrolase 3" evidence="1">
    <location>
        <begin position="44"/>
        <end position="467"/>
    </location>
</feature>
<dbReference type="InterPro" id="IPR013108">
    <property type="entry name" value="Amidohydro_3"/>
</dbReference>
<dbReference type="SUPFAM" id="SSF51338">
    <property type="entry name" value="Composite domain of metallo-dependent hydrolases"/>
    <property type="match status" value="1"/>
</dbReference>
<reference evidence="2" key="1">
    <citation type="submission" date="2023-06" db="EMBL/GenBank/DDBJ databases">
        <title>Sysu t00192.</title>
        <authorList>
            <person name="Gao L."/>
            <person name="Fang B.-Z."/>
            <person name="Li W.-J."/>
        </authorList>
    </citation>
    <scope>NUCLEOTIDE SEQUENCE</scope>
    <source>
        <strain evidence="2">SYSU T00192</strain>
    </source>
</reference>
<name>A0ABT8G5J8_9MICO</name>
<dbReference type="Proteomes" id="UP001172728">
    <property type="component" value="Unassembled WGS sequence"/>
</dbReference>
<dbReference type="InterPro" id="IPR011059">
    <property type="entry name" value="Metal-dep_hydrolase_composite"/>
</dbReference>
<evidence type="ECO:0000259" key="1">
    <source>
        <dbReference type="Pfam" id="PF07969"/>
    </source>
</evidence>
<dbReference type="PANTHER" id="PTHR22642:SF2">
    <property type="entry name" value="PROTEIN LONG AFTER FAR-RED 3"/>
    <property type="match status" value="1"/>
</dbReference>
<dbReference type="PANTHER" id="PTHR22642">
    <property type="entry name" value="IMIDAZOLONEPROPIONASE"/>
    <property type="match status" value="1"/>
</dbReference>
<proteinExistence type="predicted"/>
<sequence>MHDLVLRAARLRGHEGPLDIAVDGGVIAAIGPDLGRGREELPVDGRLVVPGLWDAHVHFGQWVRTRGRLDVSGAASAAEACAAVAHAPADGLLVGFGFRWATWAEPPTAAALDAARPAPTVLLSGDLHTAWVNTAAALALGCRPGLLREDEAFAAQVALDAAPPPPAAVAEAVRAASSRGVVGIVDLELADTAAAWAARIAAGITGLRVDAGFYADLLEDRIAAGAGTGDPVAGTRGLVRHGPLKVIADGSLNTRTAHCADPYPDGGVGMQNVDAPALGELMMRATGAGLACAIHAIGDAANAIALDAFEATRARGSIEHAQLVADADLARFARMGVVASMQPEHALDDRDVADELWAGRTRRAFPLRALLDAGARVALGSDAPVAPLDPWIGIAAAVRRTRGDRPAWHAEQAVTVDEALTASTRGTVEPGQPADLAVLDGDPWAATGDALRALPVGLTLVAGRVTHAAL</sequence>
<dbReference type="SUPFAM" id="SSF51556">
    <property type="entry name" value="Metallo-dependent hydrolases"/>
    <property type="match status" value="1"/>
</dbReference>
<gene>
    <name evidence="2" type="ORF">QQX09_00945</name>
</gene>
<dbReference type="EMBL" id="JAUHPW010000001">
    <property type="protein sequence ID" value="MDN4474415.1"/>
    <property type="molecule type" value="Genomic_DNA"/>
</dbReference>
<evidence type="ECO:0000313" key="2">
    <source>
        <dbReference type="EMBL" id="MDN4474415.1"/>
    </source>
</evidence>
<accession>A0ABT8G5J8</accession>
<comment type="caution">
    <text evidence="2">The sequence shown here is derived from an EMBL/GenBank/DDBJ whole genome shotgun (WGS) entry which is preliminary data.</text>
</comment>
<organism evidence="2 3">
    <name type="scientific">Demequina litoralis</name>
    <dbReference type="NCBI Taxonomy" id="3051660"/>
    <lineage>
        <taxon>Bacteria</taxon>
        <taxon>Bacillati</taxon>
        <taxon>Actinomycetota</taxon>
        <taxon>Actinomycetes</taxon>
        <taxon>Micrococcales</taxon>
        <taxon>Demequinaceae</taxon>
        <taxon>Demequina</taxon>
    </lineage>
</organism>
<dbReference type="Gene3D" id="3.10.310.70">
    <property type="match status" value="1"/>
</dbReference>
<dbReference type="Gene3D" id="3.20.20.140">
    <property type="entry name" value="Metal-dependent hydrolases"/>
    <property type="match status" value="1"/>
</dbReference>